<keyword evidence="6" id="KW-1185">Reference proteome</keyword>
<accession>A0ABR3XH04</accession>
<dbReference type="PRINTS" id="PR00081">
    <property type="entry name" value="GDHRDH"/>
</dbReference>
<dbReference type="InterPro" id="IPR057326">
    <property type="entry name" value="KR_dom"/>
</dbReference>
<name>A0ABR3XH04_9PEZI</name>
<reference evidence="5 6" key="1">
    <citation type="journal article" date="2024" name="IMA Fungus">
        <title>IMA Genome - F19 : A genome assembly and annotation guide to empower mycologists, including annotated draft genome sequences of Ceratocystis pirilliformis, Diaporthe australafricana, Fusarium ophioides, Paecilomyces lecythidis, and Sporothrix stenoceras.</title>
        <authorList>
            <person name="Aylward J."/>
            <person name="Wilson A.M."/>
            <person name="Visagie C.M."/>
            <person name="Spraker J."/>
            <person name="Barnes I."/>
            <person name="Buitendag C."/>
            <person name="Ceriani C."/>
            <person name="Del Mar Angel L."/>
            <person name="du Plessis D."/>
            <person name="Fuchs T."/>
            <person name="Gasser K."/>
            <person name="Kramer D."/>
            <person name="Li W."/>
            <person name="Munsamy K."/>
            <person name="Piso A."/>
            <person name="Price J.L."/>
            <person name="Sonnekus B."/>
            <person name="Thomas C."/>
            <person name="van der Nest A."/>
            <person name="van Dijk A."/>
            <person name="van Heerden A."/>
            <person name="van Vuuren N."/>
            <person name="Yilmaz N."/>
            <person name="Duong T.A."/>
            <person name="van der Merwe N.A."/>
            <person name="Wingfield M.J."/>
            <person name="Wingfield B.D."/>
        </authorList>
    </citation>
    <scope>NUCLEOTIDE SEQUENCE [LARGE SCALE GENOMIC DNA]</scope>
    <source>
        <strain evidence="5 6">CMW 18300</strain>
    </source>
</reference>
<gene>
    <name evidence="5" type="primary">FOX2_2</name>
    <name evidence="5" type="ORF">Daus18300_003312</name>
</gene>
<dbReference type="Gene3D" id="3.40.50.720">
    <property type="entry name" value="NAD(P)-binding Rossmann-like Domain"/>
    <property type="match status" value="1"/>
</dbReference>
<keyword evidence="2" id="KW-0560">Oxidoreductase</keyword>
<comment type="caution">
    <text evidence="5">The sequence shown here is derived from an EMBL/GenBank/DDBJ whole genome shotgun (WGS) entry which is preliminary data.</text>
</comment>
<evidence type="ECO:0000313" key="5">
    <source>
        <dbReference type="EMBL" id="KAL1875241.1"/>
    </source>
</evidence>
<protein>
    <submittedName>
        <fullName evidence="5">Bifunctional hydroxyacyl-CoA dehydrogenase/enoyl-CoA hydratase fox2</fullName>
    </submittedName>
</protein>
<comment type="similarity">
    <text evidence="1 3">Belongs to the short-chain dehydrogenases/reductases (SDR) family.</text>
</comment>
<proteinExistence type="inferred from homology"/>
<dbReference type="SMART" id="SM00822">
    <property type="entry name" value="PKS_KR"/>
    <property type="match status" value="1"/>
</dbReference>
<feature type="domain" description="Ketoreductase" evidence="4">
    <location>
        <begin position="12"/>
        <end position="190"/>
    </location>
</feature>
<dbReference type="PANTHER" id="PTHR45024">
    <property type="entry name" value="DEHYDROGENASES, SHORT CHAIN"/>
    <property type="match status" value="1"/>
</dbReference>
<evidence type="ECO:0000256" key="3">
    <source>
        <dbReference type="RuleBase" id="RU000363"/>
    </source>
</evidence>
<dbReference type="PRINTS" id="PR00080">
    <property type="entry name" value="SDRFAMILY"/>
</dbReference>
<organism evidence="5 6">
    <name type="scientific">Diaporthe australafricana</name>
    <dbReference type="NCBI Taxonomy" id="127596"/>
    <lineage>
        <taxon>Eukaryota</taxon>
        <taxon>Fungi</taxon>
        <taxon>Dikarya</taxon>
        <taxon>Ascomycota</taxon>
        <taxon>Pezizomycotina</taxon>
        <taxon>Sordariomycetes</taxon>
        <taxon>Sordariomycetidae</taxon>
        <taxon>Diaporthales</taxon>
        <taxon>Diaporthaceae</taxon>
        <taxon>Diaporthe</taxon>
    </lineage>
</organism>
<dbReference type="Proteomes" id="UP001583177">
    <property type="component" value="Unassembled WGS sequence"/>
</dbReference>
<dbReference type="SUPFAM" id="SSF51735">
    <property type="entry name" value="NAD(P)-binding Rossmann-fold domains"/>
    <property type="match status" value="1"/>
</dbReference>
<dbReference type="InterPro" id="IPR036291">
    <property type="entry name" value="NAD(P)-bd_dom_sf"/>
</dbReference>
<dbReference type="InterPro" id="IPR002347">
    <property type="entry name" value="SDR_fam"/>
</dbReference>
<evidence type="ECO:0000256" key="2">
    <source>
        <dbReference type="ARBA" id="ARBA00023002"/>
    </source>
</evidence>
<evidence type="ECO:0000256" key="1">
    <source>
        <dbReference type="ARBA" id="ARBA00006484"/>
    </source>
</evidence>
<dbReference type="InterPro" id="IPR051687">
    <property type="entry name" value="Peroxisomal_Beta-Oxidation"/>
</dbReference>
<sequence length="301" mass="31919">MSSSKQIRFENRVAIVSGSGRGLGRQHALLLGRLGASVVVNSTTASTSQGTVDDIVKAGGKAIAYVGSVADPTHAEAMVKKAIDTFGRIDIIVNNAGTFGPKPFEQTTVAELRDMLAVHVEGSYNLTHAAWPHMQKQKYGRVVMITSHSVFGMAGSSTYAAAKLAVVGLAKTLAVEGQPHGILVNAVGTTGFTDTVAKTPGIDKGVQEFMKANLPDSEPARLVVWLTHEDSKVTGEVLGAQGRVASRVFLAETKGFQGSREGAWDVETIRDNWDQVVDEKDHVVHTDGSQIGPILFGRLSS</sequence>
<evidence type="ECO:0000313" key="6">
    <source>
        <dbReference type="Proteomes" id="UP001583177"/>
    </source>
</evidence>
<evidence type="ECO:0000259" key="4">
    <source>
        <dbReference type="SMART" id="SM00822"/>
    </source>
</evidence>
<dbReference type="EMBL" id="JAWRVE010000020">
    <property type="protein sequence ID" value="KAL1875241.1"/>
    <property type="molecule type" value="Genomic_DNA"/>
</dbReference>
<dbReference type="Pfam" id="PF00106">
    <property type="entry name" value="adh_short"/>
    <property type="match status" value="1"/>
</dbReference>
<dbReference type="PANTHER" id="PTHR45024:SF2">
    <property type="entry name" value="SCP2 DOMAIN-CONTAINING PROTEIN"/>
    <property type="match status" value="1"/>
</dbReference>